<evidence type="ECO:0000313" key="2">
    <source>
        <dbReference type="Proteomes" id="UP001530400"/>
    </source>
</evidence>
<proteinExistence type="predicted"/>
<dbReference type="Proteomes" id="UP001530400">
    <property type="component" value="Unassembled WGS sequence"/>
</dbReference>
<protein>
    <submittedName>
        <fullName evidence="1">Uncharacterized protein</fullName>
    </submittedName>
</protein>
<organism evidence="1 2">
    <name type="scientific">Cyclotella atomus</name>
    <dbReference type="NCBI Taxonomy" id="382360"/>
    <lineage>
        <taxon>Eukaryota</taxon>
        <taxon>Sar</taxon>
        <taxon>Stramenopiles</taxon>
        <taxon>Ochrophyta</taxon>
        <taxon>Bacillariophyta</taxon>
        <taxon>Coscinodiscophyceae</taxon>
        <taxon>Thalassiosirophycidae</taxon>
        <taxon>Stephanodiscales</taxon>
        <taxon>Stephanodiscaceae</taxon>
        <taxon>Cyclotella</taxon>
    </lineage>
</organism>
<evidence type="ECO:0000313" key="1">
    <source>
        <dbReference type="EMBL" id="KAL3780664.1"/>
    </source>
</evidence>
<reference evidence="1 2" key="1">
    <citation type="submission" date="2024-10" db="EMBL/GenBank/DDBJ databases">
        <title>Updated reference genomes for cyclostephanoid diatoms.</title>
        <authorList>
            <person name="Roberts W.R."/>
            <person name="Alverson A.J."/>
        </authorList>
    </citation>
    <scope>NUCLEOTIDE SEQUENCE [LARGE SCALE GENOMIC DNA]</scope>
    <source>
        <strain evidence="1 2">AJA010-31</strain>
    </source>
</reference>
<dbReference type="AlphaFoldDB" id="A0ABD3NYF9"/>
<gene>
    <name evidence="1" type="ORF">ACHAWO_004145</name>
</gene>
<dbReference type="EMBL" id="JALLPJ020000880">
    <property type="protein sequence ID" value="KAL3780664.1"/>
    <property type="molecule type" value="Genomic_DNA"/>
</dbReference>
<keyword evidence="2" id="KW-1185">Reference proteome</keyword>
<sequence length="129" mass="14633">MTRRCHKIIQHLSHHRIRPSSTSRPFQIHRLESTRSLHSTVRNQTSHSIIKCALSCEASSLRYSLMLRCKEEEGLVRGWDAGVVEEDDGTGFFSSQELLDTLVWCALEIPTLCLGVEIKLRATAVTNEN</sequence>
<name>A0ABD3NYF9_9STRA</name>
<accession>A0ABD3NYF9</accession>
<comment type="caution">
    <text evidence="1">The sequence shown here is derived from an EMBL/GenBank/DDBJ whole genome shotgun (WGS) entry which is preliminary data.</text>
</comment>